<dbReference type="RefSeq" id="WP_316432992.1">
    <property type="nucleotide sequence ID" value="NZ_CP053586.1"/>
</dbReference>
<organism evidence="1">
    <name type="scientific">Leptolyngbya sp. NK1-12</name>
    <dbReference type="NCBI Taxonomy" id="2547451"/>
    <lineage>
        <taxon>Bacteria</taxon>
        <taxon>Bacillati</taxon>
        <taxon>Cyanobacteriota</taxon>
        <taxon>Cyanophyceae</taxon>
        <taxon>Leptolyngbyales</taxon>
        <taxon>Leptolyngbyaceae</taxon>
        <taxon>Leptolyngbya group</taxon>
        <taxon>Leptolyngbya</taxon>
    </lineage>
</organism>
<gene>
    <name evidence="1" type="ORF">HJG54_01690</name>
</gene>
<name>A0AA96WS58_9CYAN</name>
<reference evidence="1" key="1">
    <citation type="submission" date="2020-05" db="EMBL/GenBank/DDBJ databases">
        <authorList>
            <person name="Zhu T."/>
            <person name="Keshari N."/>
            <person name="Lu X."/>
        </authorList>
    </citation>
    <scope>NUCLEOTIDE SEQUENCE</scope>
    <source>
        <strain evidence="1">NK1-12</strain>
    </source>
</reference>
<accession>A0AA96WS58</accession>
<sequence>MPPLIFSSIIQVIPLLALLTPLTLPLTIVDRFASFHSFPALPSSITYGTHW</sequence>
<dbReference type="AlphaFoldDB" id="A0AA96WS58"/>
<proteinExistence type="predicted"/>
<evidence type="ECO:0000313" key="1">
    <source>
        <dbReference type="EMBL" id="WNZ21702.1"/>
    </source>
</evidence>
<protein>
    <submittedName>
        <fullName evidence="1">Uncharacterized protein</fullName>
    </submittedName>
</protein>
<dbReference type="EMBL" id="CP053586">
    <property type="protein sequence ID" value="WNZ21702.1"/>
    <property type="molecule type" value="Genomic_DNA"/>
</dbReference>